<evidence type="ECO:0000313" key="3">
    <source>
        <dbReference type="EMBL" id="XCN71665.1"/>
    </source>
</evidence>
<dbReference type="Pfam" id="PF09098">
    <property type="entry name" value="Dehyd-heme_bind"/>
    <property type="match status" value="1"/>
</dbReference>
<dbReference type="KEGG" id="eaj:Q3M24_15295"/>
<dbReference type="InterPro" id="IPR015182">
    <property type="entry name" value="QH-AmDH_asu_heme-bd_dom"/>
</dbReference>
<dbReference type="GO" id="GO:0009055">
    <property type="term" value="F:electron transfer activity"/>
    <property type="evidence" value="ECO:0007669"/>
    <property type="project" value="InterPro"/>
</dbReference>
<gene>
    <name evidence="3" type="ORF">Q3M24_15295</name>
</gene>
<dbReference type="GO" id="GO:0020037">
    <property type="term" value="F:heme binding"/>
    <property type="evidence" value="ECO:0007669"/>
    <property type="project" value="InterPro"/>
</dbReference>
<feature type="chain" id="PRO_5043874102" description="Quinohemoprotein amine dehydrogenase alpha subunit haem binding domain-containing protein" evidence="1">
    <location>
        <begin position="31"/>
        <end position="110"/>
    </location>
</feature>
<feature type="signal peptide" evidence="1">
    <location>
        <begin position="1"/>
        <end position="30"/>
    </location>
</feature>
<evidence type="ECO:0000259" key="2">
    <source>
        <dbReference type="Pfam" id="PF09098"/>
    </source>
</evidence>
<evidence type="ECO:0000256" key="1">
    <source>
        <dbReference type="SAM" id="SignalP"/>
    </source>
</evidence>
<dbReference type="SUPFAM" id="SSF46626">
    <property type="entry name" value="Cytochrome c"/>
    <property type="match status" value="1"/>
</dbReference>
<sequence length="110" mass="12648">MIKQQTRLYVFSSAVLLCTLILTAPLSVMAEEKGSKPKEPVGKALVEKKCTVCHSIERVHGADKTHSEWEQTVAKMMRYSDRIDFLNQQEREDIIYYLASRKKTKAKSEK</sequence>
<protein>
    <recommendedName>
        <fullName evidence="2">Quinohemoprotein amine dehydrogenase alpha subunit haem binding domain-containing protein</fullName>
    </recommendedName>
</protein>
<name>A0AAU8LS63_9BACT</name>
<dbReference type="InterPro" id="IPR036909">
    <property type="entry name" value="Cyt_c-like_dom_sf"/>
</dbReference>
<proteinExistence type="predicted"/>
<dbReference type="Gene3D" id="1.10.760.10">
    <property type="entry name" value="Cytochrome c-like domain"/>
    <property type="match status" value="1"/>
</dbReference>
<keyword evidence="1" id="KW-0732">Signal</keyword>
<dbReference type="EMBL" id="CP159373">
    <property type="protein sequence ID" value="XCN71665.1"/>
    <property type="molecule type" value="Genomic_DNA"/>
</dbReference>
<organism evidence="3">
    <name type="scientific">Candidatus Electrothrix aestuarii</name>
    <dbReference type="NCBI Taxonomy" id="3062594"/>
    <lineage>
        <taxon>Bacteria</taxon>
        <taxon>Pseudomonadati</taxon>
        <taxon>Thermodesulfobacteriota</taxon>
        <taxon>Desulfobulbia</taxon>
        <taxon>Desulfobulbales</taxon>
        <taxon>Desulfobulbaceae</taxon>
        <taxon>Candidatus Electrothrix</taxon>
    </lineage>
</organism>
<dbReference type="AlphaFoldDB" id="A0AAU8LS63"/>
<reference evidence="3" key="1">
    <citation type="journal article" date="2024" name="Syst. Appl. Microbiol.">
        <title>First single-strain enrichments of Electrothrix cable bacteria, description of E. aestuarii sp. nov. and E. rattekaaiensis sp. nov., and proposal of a cable bacteria taxonomy following the rules of the SeqCode.</title>
        <authorList>
            <person name="Plum-Jensen L.E."/>
            <person name="Schramm A."/>
            <person name="Marshall I.P.G."/>
        </authorList>
    </citation>
    <scope>NUCLEOTIDE SEQUENCE</scope>
    <source>
        <strain evidence="3">Rat1</strain>
    </source>
</reference>
<reference evidence="3" key="2">
    <citation type="submission" date="2024-06" db="EMBL/GenBank/DDBJ databases">
        <authorList>
            <person name="Plum-Jensen L.E."/>
            <person name="Schramm A."/>
            <person name="Marshall I.P.G."/>
        </authorList>
    </citation>
    <scope>NUCLEOTIDE SEQUENCE</scope>
    <source>
        <strain evidence="3">Rat1</strain>
    </source>
</reference>
<feature type="domain" description="Quinohemoprotein amine dehydrogenase alpha subunit haem binding" evidence="2">
    <location>
        <begin position="42"/>
        <end position="103"/>
    </location>
</feature>
<accession>A0AAU8LS63</accession>